<accession>A0A1G9E9U2</accession>
<proteinExistence type="predicted"/>
<dbReference type="AlphaFoldDB" id="A0A1G9E9U2"/>
<reference evidence="1 2" key="1">
    <citation type="submission" date="2016-10" db="EMBL/GenBank/DDBJ databases">
        <authorList>
            <person name="de Groot N.N."/>
        </authorList>
    </citation>
    <scope>NUCLEOTIDE SEQUENCE [LARGE SCALE GENOMIC DNA]</scope>
    <source>
        <strain evidence="1 2">DSM 18346</strain>
    </source>
</reference>
<dbReference type="STRING" id="393762.SAMN05660472_01885"/>
<evidence type="ECO:0000313" key="2">
    <source>
        <dbReference type="Proteomes" id="UP000198718"/>
    </source>
</evidence>
<gene>
    <name evidence="1" type="ORF">SAMN05660472_01885</name>
</gene>
<evidence type="ECO:0008006" key="3">
    <source>
        <dbReference type="Google" id="ProtNLM"/>
    </source>
</evidence>
<dbReference type="Proteomes" id="UP000198718">
    <property type="component" value="Unassembled WGS sequence"/>
</dbReference>
<name>A0A1G9E9U2_9FIRM</name>
<evidence type="ECO:0000313" key="1">
    <source>
        <dbReference type="EMBL" id="SDK72922.1"/>
    </source>
</evidence>
<keyword evidence="2" id="KW-1185">Reference proteome</keyword>
<dbReference type="Gene3D" id="1.10.1070.20">
    <property type="match status" value="1"/>
</dbReference>
<organism evidence="1 2">
    <name type="scientific">Natronincola ferrireducens</name>
    <dbReference type="NCBI Taxonomy" id="393762"/>
    <lineage>
        <taxon>Bacteria</taxon>
        <taxon>Bacillati</taxon>
        <taxon>Bacillota</taxon>
        <taxon>Clostridia</taxon>
        <taxon>Peptostreptococcales</taxon>
        <taxon>Natronincolaceae</taxon>
        <taxon>Natronincola</taxon>
    </lineage>
</organism>
<sequence length="263" mass="31204">MLNKWNLISCISTSRKVGKVWVVSNENNQSIVGYFKHPTQTSIGFSGPLVANEYLSYLLGKELSLPMAETILAEINTIQGIISLKKTQNKKLYNWNKIKNESNPFAHILHSKELIKMFVFDVWIVNIDRNNRNIILYKTDDKDLYDYYLIDHGLSLLGAFTWKGKDWNNQYWDDVYKYNRRYLKGLPVFIVNHQDILYSYVQEVQALHDNRVEEIIEDLPFHLLTASHRDILKKFLIERKKHLHRIIENWLKNYQQHLSNFTT</sequence>
<protein>
    <recommendedName>
        <fullName evidence="3">Phosphatidylinositol 3-and 4-kinase</fullName>
    </recommendedName>
</protein>
<dbReference type="RefSeq" id="WP_176762117.1">
    <property type="nucleotide sequence ID" value="NZ_FNFP01000003.1"/>
</dbReference>
<dbReference type="EMBL" id="FNFP01000003">
    <property type="protein sequence ID" value="SDK72922.1"/>
    <property type="molecule type" value="Genomic_DNA"/>
</dbReference>